<comment type="caution">
    <text evidence="1">The sequence shown here is derived from an EMBL/GenBank/DDBJ whole genome shotgun (WGS) entry which is preliminary data.</text>
</comment>
<evidence type="ECO:0000313" key="1">
    <source>
        <dbReference type="EMBL" id="KAG6757394.1"/>
    </source>
</evidence>
<proteinExistence type="predicted"/>
<gene>
    <name evidence="1" type="ORF">POTOM_037704</name>
</gene>
<evidence type="ECO:0008006" key="3">
    <source>
        <dbReference type="Google" id="ProtNLM"/>
    </source>
</evidence>
<accession>A0A8X7YUE1</accession>
<keyword evidence="2" id="KW-1185">Reference proteome</keyword>
<dbReference type="AlphaFoldDB" id="A0A8X7YUE1"/>
<dbReference type="PANTHER" id="PTHR24121">
    <property type="entry name" value="NO MECHANORECEPTOR POTENTIAL C, ISOFORM D-RELATED"/>
    <property type="match status" value="1"/>
</dbReference>
<dbReference type="InterPro" id="IPR002110">
    <property type="entry name" value="Ankyrin_rpt"/>
</dbReference>
<protein>
    <recommendedName>
        <fullName evidence="3">Ankyrin repeat family protein</fullName>
    </recommendedName>
</protein>
<dbReference type="SMART" id="SM00248">
    <property type="entry name" value="ANK"/>
    <property type="match status" value="3"/>
</dbReference>
<organism evidence="1 2">
    <name type="scientific">Populus tomentosa</name>
    <name type="common">Chinese white poplar</name>
    <dbReference type="NCBI Taxonomy" id="118781"/>
    <lineage>
        <taxon>Eukaryota</taxon>
        <taxon>Viridiplantae</taxon>
        <taxon>Streptophyta</taxon>
        <taxon>Embryophyta</taxon>
        <taxon>Tracheophyta</taxon>
        <taxon>Spermatophyta</taxon>
        <taxon>Magnoliopsida</taxon>
        <taxon>eudicotyledons</taxon>
        <taxon>Gunneridae</taxon>
        <taxon>Pentapetalae</taxon>
        <taxon>rosids</taxon>
        <taxon>fabids</taxon>
        <taxon>Malpighiales</taxon>
        <taxon>Salicaceae</taxon>
        <taxon>Saliceae</taxon>
        <taxon>Populus</taxon>
    </lineage>
</organism>
<dbReference type="OrthoDB" id="1847170at2759"/>
<dbReference type="Proteomes" id="UP000886885">
    <property type="component" value="Chromosome 10D"/>
</dbReference>
<reference evidence="1" key="1">
    <citation type="journal article" date="2020" name="bioRxiv">
        <title>Hybrid origin of Populus tomentosa Carr. identified through genome sequencing and phylogenomic analysis.</title>
        <authorList>
            <person name="An X."/>
            <person name="Gao K."/>
            <person name="Chen Z."/>
            <person name="Li J."/>
            <person name="Yang X."/>
            <person name="Yang X."/>
            <person name="Zhou J."/>
            <person name="Guo T."/>
            <person name="Zhao T."/>
            <person name="Huang S."/>
            <person name="Miao D."/>
            <person name="Khan W.U."/>
            <person name="Rao P."/>
            <person name="Ye M."/>
            <person name="Lei B."/>
            <person name="Liao W."/>
            <person name="Wang J."/>
            <person name="Ji L."/>
            <person name="Li Y."/>
            <person name="Guo B."/>
            <person name="Mustafa N.S."/>
            <person name="Li S."/>
            <person name="Yun Q."/>
            <person name="Keller S.R."/>
            <person name="Mao J."/>
            <person name="Zhang R."/>
            <person name="Strauss S.H."/>
        </authorList>
    </citation>
    <scope>NUCLEOTIDE SEQUENCE</scope>
    <source>
        <strain evidence="1">GM15</strain>
        <tissue evidence="1">Leaf</tissue>
    </source>
</reference>
<evidence type="ECO:0000313" key="2">
    <source>
        <dbReference type="Proteomes" id="UP000886885"/>
    </source>
</evidence>
<sequence length="354" mass="39887">MEPDLYRAAMDGKADLLWKMPDQFYIQATKPRIHSSTLHAIWYVRMSGDNPWLESVAFASALRIAARRGHSNVVRVLIEKMKTTYHDVEMGAARSSMRMANNKHNTACMKLHDTINLMCTMPMTSYVERVLRMIYERAARAIIHMEENVCSIRGETSKADQTHVLTCIDSELSKAAAEGETETFLEYTNQLQCLVTPNRNTVLHIYITALSEKIYEPINRVPEISRAWFSSVPQKLQRGDSNVPPPSAKTKSSQFLMTLKGVRRSKTGAKNDYQNDTALHGAERHDHIAVVSKSTKDDPDFEYAENDAGETPLYMALERGFKNMVAQILGTCTAATYQGPDGRTALHAAVYYND</sequence>
<dbReference type="EMBL" id="JAAWWB010000020">
    <property type="protein sequence ID" value="KAG6757394.1"/>
    <property type="molecule type" value="Genomic_DNA"/>
</dbReference>
<name>A0A8X7YUE1_POPTO</name>
<dbReference type="PANTHER" id="PTHR24121:SF22">
    <property type="entry name" value="PROTEIN ACCELERATED CELL DEATH 6-LIKE"/>
    <property type="match status" value="1"/>
</dbReference>